<proteinExistence type="predicted"/>
<evidence type="ECO:0000313" key="2">
    <source>
        <dbReference type="Proteomes" id="UP000176974"/>
    </source>
</evidence>
<comment type="caution">
    <text evidence="1">The sequence shown here is derived from an EMBL/GenBank/DDBJ whole genome shotgun (WGS) entry which is preliminary data.</text>
</comment>
<sequence>MIYQIDQSGKIEDTNRLTIVAVANGRSKILKISASEKQRLIKAMRALGYPQKTFIYKIFAGLIFLLLKNERIEEVVIDNEYPGHEATIKNIIIQLFQKIKIKTPQISFDTIGKQSNAHKAALEAFRGKRKIDITIKSKQVLELFYRK</sequence>
<accession>A0A1G2FD67</accession>
<dbReference type="AlphaFoldDB" id="A0A1G2FD67"/>
<reference evidence="1 2" key="1">
    <citation type="journal article" date="2016" name="Nat. Commun.">
        <title>Thousands of microbial genomes shed light on interconnected biogeochemical processes in an aquifer system.</title>
        <authorList>
            <person name="Anantharaman K."/>
            <person name="Brown C.T."/>
            <person name="Hug L.A."/>
            <person name="Sharon I."/>
            <person name="Castelle C.J."/>
            <person name="Probst A.J."/>
            <person name="Thomas B.C."/>
            <person name="Singh A."/>
            <person name="Wilkins M.J."/>
            <person name="Karaoz U."/>
            <person name="Brodie E.L."/>
            <person name="Williams K.H."/>
            <person name="Hubbard S.S."/>
            <person name="Banfield J.F."/>
        </authorList>
    </citation>
    <scope>NUCLEOTIDE SEQUENCE [LARGE SCALE GENOMIC DNA]</scope>
</reference>
<dbReference type="Proteomes" id="UP000176974">
    <property type="component" value="Unassembled WGS sequence"/>
</dbReference>
<name>A0A1G2FD67_9BACT</name>
<protein>
    <recommendedName>
        <fullName evidence="3">RNase H type-1 domain-containing protein</fullName>
    </recommendedName>
</protein>
<gene>
    <name evidence="1" type="ORF">A2815_00590</name>
</gene>
<organism evidence="1 2">
    <name type="scientific">Candidatus Portnoybacteria bacterium RIFCSPHIGHO2_01_FULL_40_12b</name>
    <dbReference type="NCBI Taxonomy" id="1801994"/>
    <lineage>
        <taxon>Bacteria</taxon>
        <taxon>Candidatus Portnoyibacteriota</taxon>
    </lineage>
</organism>
<dbReference type="EMBL" id="MHMY01000010">
    <property type="protein sequence ID" value="OGZ35491.1"/>
    <property type="molecule type" value="Genomic_DNA"/>
</dbReference>
<evidence type="ECO:0008006" key="3">
    <source>
        <dbReference type="Google" id="ProtNLM"/>
    </source>
</evidence>
<evidence type="ECO:0000313" key="1">
    <source>
        <dbReference type="EMBL" id="OGZ35491.1"/>
    </source>
</evidence>